<keyword evidence="4" id="KW-0732">Signal</keyword>
<gene>
    <name evidence="6" type="ORF">HNQ88_000726</name>
</gene>
<dbReference type="InterPro" id="IPR026891">
    <property type="entry name" value="Fn3-like"/>
</dbReference>
<dbReference type="Pfam" id="PF01915">
    <property type="entry name" value="Glyco_hydro_3_C"/>
    <property type="match status" value="1"/>
</dbReference>
<comment type="similarity">
    <text evidence="1">Belongs to the glycosyl hydrolase 3 family.</text>
</comment>
<evidence type="ECO:0000256" key="1">
    <source>
        <dbReference type="ARBA" id="ARBA00005336"/>
    </source>
</evidence>
<dbReference type="FunFam" id="2.60.40.10:FF:000495">
    <property type="entry name" value="Periplasmic beta-glucosidase"/>
    <property type="match status" value="1"/>
</dbReference>
<accession>A0AAE3XKS9</accession>
<keyword evidence="7" id="KW-1185">Reference proteome</keyword>
<feature type="signal peptide" evidence="4">
    <location>
        <begin position="1"/>
        <end position="22"/>
    </location>
</feature>
<dbReference type="Gene3D" id="3.40.50.1700">
    <property type="entry name" value="Glycoside hydrolase family 3 C-terminal domain"/>
    <property type="match status" value="1"/>
</dbReference>
<dbReference type="InterPro" id="IPR002772">
    <property type="entry name" value="Glyco_hydro_3_C"/>
</dbReference>
<evidence type="ECO:0000256" key="3">
    <source>
        <dbReference type="SAM" id="MobiDB-lite"/>
    </source>
</evidence>
<dbReference type="GO" id="GO:0008422">
    <property type="term" value="F:beta-glucosidase activity"/>
    <property type="evidence" value="ECO:0007669"/>
    <property type="project" value="UniProtKB-EC"/>
</dbReference>
<dbReference type="GO" id="GO:0005975">
    <property type="term" value="P:carbohydrate metabolic process"/>
    <property type="evidence" value="ECO:0007669"/>
    <property type="project" value="InterPro"/>
</dbReference>
<dbReference type="PANTHER" id="PTHR42715:SF10">
    <property type="entry name" value="BETA-GLUCOSIDASE"/>
    <property type="match status" value="1"/>
</dbReference>
<dbReference type="InterPro" id="IPR017853">
    <property type="entry name" value="GH"/>
</dbReference>
<dbReference type="PRINTS" id="PR00133">
    <property type="entry name" value="GLHYDRLASE3"/>
</dbReference>
<dbReference type="InterPro" id="IPR013783">
    <property type="entry name" value="Ig-like_fold"/>
</dbReference>
<name>A0AAE3XKS9_9BACT</name>
<dbReference type="Gene3D" id="3.20.20.300">
    <property type="entry name" value="Glycoside hydrolase, family 3, N-terminal domain"/>
    <property type="match status" value="1"/>
</dbReference>
<dbReference type="InterPro" id="IPR001764">
    <property type="entry name" value="Glyco_hydro_3_N"/>
</dbReference>
<keyword evidence="2 6" id="KW-0378">Hydrolase</keyword>
<dbReference type="EMBL" id="JAVDQD010000001">
    <property type="protein sequence ID" value="MDR6237750.1"/>
    <property type="molecule type" value="Genomic_DNA"/>
</dbReference>
<dbReference type="SMART" id="SM01217">
    <property type="entry name" value="Fn3_like"/>
    <property type="match status" value="1"/>
</dbReference>
<dbReference type="EC" id="3.2.1.21" evidence="6"/>
<evidence type="ECO:0000259" key="5">
    <source>
        <dbReference type="SMART" id="SM01217"/>
    </source>
</evidence>
<dbReference type="Gene3D" id="2.60.40.10">
    <property type="entry name" value="Immunoglobulins"/>
    <property type="match status" value="1"/>
</dbReference>
<dbReference type="AlphaFoldDB" id="A0AAE3XKS9"/>
<proteinExistence type="inferred from homology"/>
<feature type="domain" description="Fibronectin type III-like" evidence="5">
    <location>
        <begin position="720"/>
        <end position="789"/>
    </location>
</feature>
<evidence type="ECO:0000313" key="7">
    <source>
        <dbReference type="Proteomes" id="UP001185092"/>
    </source>
</evidence>
<keyword evidence="6" id="KW-0326">Glycosidase</keyword>
<dbReference type="Pfam" id="PF00933">
    <property type="entry name" value="Glyco_hydro_3"/>
    <property type="match status" value="1"/>
</dbReference>
<sequence>MKKITLLLLLAFFASWGIHVPANSQKKNNIYHKGWIDFNKNGIKDIYEDPERSIDERVEDLLKQMTVEEKTNQMVTLYGYGRVQDTELPNPSWKEKLWKDGLANIDEASNGVVKNSKYKLPYSKHTWALNEIQKFFVEETRLGIPVEFTNEGIRGLNHTKSTNFPAQIGLGSTWNKDLIHQVGEVVGSEAYVLGYHNVYAPILDIARDQRWGRTVECYGEDPFLVAEMGIAMSKGLQSQGVTNTMKHFAVYSTPNGGRDGDCRTDPHLTPREVHELYLYPFKKTIKEANPLAVMSSYNDYDGEPITGSEYFLTDLLRKDYGFEGYVITDSDALAHIWSKHNVAHDYKEAVRQAVIAGVNVRTTFNDPANFVMPLRELIQEGQISIDLIDERVKDVLKVKFIEGLFDEPYRSTKNVDKLVANEANHALSLETSRQSIVLLKNQDDILPLDRNKVKNILVTGPNAKATSHSVCRYGSLEIDVMSGYEGIKKIAGEGVNVDFALGCELYDKNWPASEILPFSLDASEEAYFAEAEEKAKENDVVIVFVGESEESVGESVSRTSLDLPGRQKELIQRLQATGTPVIAVLINGRPLSVNYEQAYVPAILEAWFPGQFGGQAIAEVIFGDYNPGGKLPITFPRTVGQIPLTFPSKPAAHGGQHKKGDPNGSGNSRIVDALYPFGFGLSYSKFEYSNLKISPEVQGVQGEITISADIKNVSNRKGDEVVQLYINDRLSSVTTYTQLLKGFERITLEPNETKTVTFTLKSEELTLFTTDLKEVIELGEFDVWVGASSEDLRLEGMFELR</sequence>
<comment type="caution">
    <text evidence="6">The sequence shown here is derived from an EMBL/GenBank/DDBJ whole genome shotgun (WGS) entry which is preliminary data.</text>
</comment>
<dbReference type="Proteomes" id="UP001185092">
    <property type="component" value="Unassembled WGS sequence"/>
</dbReference>
<organism evidence="6 7">
    <name type="scientific">Aureibacter tunicatorum</name>
    <dbReference type="NCBI Taxonomy" id="866807"/>
    <lineage>
        <taxon>Bacteria</taxon>
        <taxon>Pseudomonadati</taxon>
        <taxon>Bacteroidota</taxon>
        <taxon>Cytophagia</taxon>
        <taxon>Cytophagales</taxon>
        <taxon>Persicobacteraceae</taxon>
        <taxon>Aureibacter</taxon>
    </lineage>
</organism>
<dbReference type="PANTHER" id="PTHR42715">
    <property type="entry name" value="BETA-GLUCOSIDASE"/>
    <property type="match status" value="1"/>
</dbReference>
<dbReference type="SUPFAM" id="SSF52279">
    <property type="entry name" value="Beta-D-glucan exohydrolase, C-terminal domain"/>
    <property type="match status" value="1"/>
</dbReference>
<evidence type="ECO:0000313" key="6">
    <source>
        <dbReference type="EMBL" id="MDR6237750.1"/>
    </source>
</evidence>
<protein>
    <submittedName>
        <fullName evidence="6">Beta-glucosidase</fullName>
        <ecNumber evidence="6">3.2.1.21</ecNumber>
    </submittedName>
</protein>
<dbReference type="InterPro" id="IPR036962">
    <property type="entry name" value="Glyco_hydro_3_N_sf"/>
</dbReference>
<evidence type="ECO:0000256" key="2">
    <source>
        <dbReference type="ARBA" id="ARBA00022801"/>
    </source>
</evidence>
<evidence type="ECO:0000256" key="4">
    <source>
        <dbReference type="SAM" id="SignalP"/>
    </source>
</evidence>
<dbReference type="RefSeq" id="WP_309937219.1">
    <property type="nucleotide sequence ID" value="NZ_AP025305.1"/>
</dbReference>
<dbReference type="InterPro" id="IPR050288">
    <property type="entry name" value="Cellulose_deg_GH3"/>
</dbReference>
<feature type="region of interest" description="Disordered" evidence="3">
    <location>
        <begin position="647"/>
        <end position="667"/>
    </location>
</feature>
<dbReference type="SUPFAM" id="SSF51445">
    <property type="entry name" value="(Trans)glycosidases"/>
    <property type="match status" value="1"/>
</dbReference>
<dbReference type="Pfam" id="PF14310">
    <property type="entry name" value="Fn3-like"/>
    <property type="match status" value="1"/>
</dbReference>
<reference evidence="6" key="1">
    <citation type="submission" date="2023-07" db="EMBL/GenBank/DDBJ databases">
        <title>Genomic Encyclopedia of Type Strains, Phase IV (KMG-IV): sequencing the most valuable type-strain genomes for metagenomic binning, comparative biology and taxonomic classification.</title>
        <authorList>
            <person name="Goeker M."/>
        </authorList>
    </citation>
    <scope>NUCLEOTIDE SEQUENCE</scope>
    <source>
        <strain evidence="6">DSM 26174</strain>
    </source>
</reference>
<feature type="chain" id="PRO_5042150124" evidence="4">
    <location>
        <begin position="23"/>
        <end position="801"/>
    </location>
</feature>
<dbReference type="InterPro" id="IPR036881">
    <property type="entry name" value="Glyco_hydro_3_C_sf"/>
</dbReference>